<name>A0A517P7N2_9PLAN</name>
<dbReference type="InterPro" id="IPR015943">
    <property type="entry name" value="WD40/YVTN_repeat-like_dom_sf"/>
</dbReference>
<dbReference type="PANTHER" id="PTHR47199">
    <property type="entry name" value="PHOTOSYSTEM II STABILITY/ASSEMBLY FACTOR HCF136, CHLOROPLASTIC"/>
    <property type="match status" value="1"/>
</dbReference>
<dbReference type="Gene3D" id="2.60.40.1190">
    <property type="match status" value="1"/>
</dbReference>
<dbReference type="AlphaFoldDB" id="A0A517P7N2"/>
<dbReference type="Gene3D" id="2.130.10.10">
    <property type="entry name" value="YVTN repeat-like/Quinoprotein amine dehydrogenase"/>
    <property type="match status" value="1"/>
</dbReference>
<gene>
    <name evidence="1" type="ORF">CA12_14710</name>
</gene>
<sequence>MGYTPRVSHLLIAPLLAAALSQVGPPDANPADAAPAGPTPEQEDANLHALHLAGPHAWACGDRGAVWRSADAGRTWAFQPTPTAWSLRSLSFVTGNLGWAAGGGVEAFTGDSVGVVLNTTDGGATWERIDATPLPNVVAIRFFTPERGLAACEPTDAAPSGLWTTEDGGAVWTALPGPRLGHWRAAALTGPEQALLVGERGRIALSGGGALTASPAAPGGLPALNAVTAAGAAAFACGENGRVWTTRTAGRAWELLPGPLPTNGSAAGGPVAQDLDLRGVWAGGPSSGTPTLAVCGDPGGVIFVRSPGADGRPGWTAGGVAGTAPLNAVAFSQVRTERGEEPYGLAVGDLGAIVRTAAKPAEAAAVGWNTVRGGGRRAAALAIVADPAEGPFLALAATAAADGHRAVVLCPVRRDLGAAAVRPAGEAGRLDSAVLTAGGSAGLLSWDFPLTVPGAEADPAVLVREWNDRHEGDGPTPGTGGGAGPRLARRLARAIRTWRPSVVLLPAADPSANPRGSAFLVRKAAEQALQLAADPTRLSELDQLGLRPWRVARVLERRPDGDAAAVAVRAADPLRTLGGTAGDLAASARSQIISTGDASPAPAAEGFRPVELPTTVSPPARGDALFAGLHLAAGGPARRWGRPRVEPPDSGVVLRRRLLTAAADRIAAGAATSLVGPEDVTANLRPLAAGVPAALAAADLARLAELLLEAGEIDAAEAVLIELANRFSAEPAAHAALPELMRLWCGSERASLRLDPNGVQTVTTTRDAVVTAGAARAADPRVETADMNVDRGVGHSAALRKGQLEGVLRLGALLEQRAPRRFATRQVQRPLAAARRQLGVPTPPGSPAAAILTGDDPTAFLPCGISPAVPRLDGALSDPCWRAAEAVTLSDPAGRSRGGLVMTARDDRFLFLAASLPIDPRAPLPAVNMTARGHDEPTAPHDRLELELDIDRDLGTAWRLTIAADGAVAEDCCGDPSWNPRCAVHVSREAGATADDPGAWRIELAIPLSELAPEPPPIGATWALRMRRVTPGVGAADWPPPPADAVALTDDADRPFGALRWAK</sequence>
<dbReference type="Gene3D" id="3.40.50.10320">
    <property type="entry name" value="LmbE-like"/>
    <property type="match status" value="1"/>
</dbReference>
<evidence type="ECO:0000313" key="2">
    <source>
        <dbReference type="Proteomes" id="UP000318741"/>
    </source>
</evidence>
<reference evidence="1 2" key="1">
    <citation type="submission" date="2019-02" db="EMBL/GenBank/DDBJ databases">
        <title>Deep-cultivation of Planctomycetes and their phenomic and genomic characterization uncovers novel biology.</title>
        <authorList>
            <person name="Wiegand S."/>
            <person name="Jogler M."/>
            <person name="Boedeker C."/>
            <person name="Pinto D."/>
            <person name="Vollmers J."/>
            <person name="Rivas-Marin E."/>
            <person name="Kohn T."/>
            <person name="Peeters S.H."/>
            <person name="Heuer A."/>
            <person name="Rast P."/>
            <person name="Oberbeckmann S."/>
            <person name="Bunk B."/>
            <person name="Jeske O."/>
            <person name="Meyerdierks A."/>
            <person name="Storesund J.E."/>
            <person name="Kallscheuer N."/>
            <person name="Luecker S."/>
            <person name="Lage O.M."/>
            <person name="Pohl T."/>
            <person name="Merkel B.J."/>
            <person name="Hornburger P."/>
            <person name="Mueller R.-W."/>
            <person name="Bruemmer F."/>
            <person name="Labrenz M."/>
            <person name="Spormann A.M."/>
            <person name="Op den Camp H."/>
            <person name="Overmann J."/>
            <person name="Amann R."/>
            <person name="Jetten M.S.M."/>
            <person name="Mascher T."/>
            <person name="Medema M.H."/>
            <person name="Devos D.P."/>
            <person name="Kaster A.-K."/>
            <person name="Ovreas L."/>
            <person name="Rohde M."/>
            <person name="Galperin M.Y."/>
            <person name="Jogler C."/>
        </authorList>
    </citation>
    <scope>NUCLEOTIDE SEQUENCE [LARGE SCALE GENOMIC DNA]</scope>
    <source>
        <strain evidence="1 2">CA12</strain>
    </source>
</reference>
<evidence type="ECO:0000313" key="1">
    <source>
        <dbReference type="EMBL" id="QDT15386.1"/>
    </source>
</evidence>
<protein>
    <recommendedName>
        <fullName evidence="3">Ycf48-like protein</fullName>
    </recommendedName>
</protein>
<proteinExistence type="predicted"/>
<dbReference type="Proteomes" id="UP000318741">
    <property type="component" value="Chromosome"/>
</dbReference>
<dbReference type="EMBL" id="CP036265">
    <property type="protein sequence ID" value="QDT15386.1"/>
    <property type="molecule type" value="Genomic_DNA"/>
</dbReference>
<dbReference type="PANTHER" id="PTHR47199:SF2">
    <property type="entry name" value="PHOTOSYSTEM II STABILITY_ASSEMBLY FACTOR HCF136, CHLOROPLASTIC"/>
    <property type="match status" value="1"/>
</dbReference>
<dbReference type="KEGG" id="acaf:CA12_14710"/>
<organism evidence="1 2">
    <name type="scientific">Alienimonas californiensis</name>
    <dbReference type="NCBI Taxonomy" id="2527989"/>
    <lineage>
        <taxon>Bacteria</taxon>
        <taxon>Pseudomonadati</taxon>
        <taxon>Planctomycetota</taxon>
        <taxon>Planctomycetia</taxon>
        <taxon>Planctomycetales</taxon>
        <taxon>Planctomycetaceae</taxon>
        <taxon>Alienimonas</taxon>
    </lineage>
</organism>
<accession>A0A517P7N2</accession>
<dbReference type="SUPFAM" id="SSF49344">
    <property type="entry name" value="CBD9-like"/>
    <property type="match status" value="1"/>
</dbReference>
<dbReference type="SUPFAM" id="SSF110296">
    <property type="entry name" value="Oligoxyloglucan reducing end-specific cellobiohydrolase"/>
    <property type="match status" value="1"/>
</dbReference>
<evidence type="ECO:0008006" key="3">
    <source>
        <dbReference type="Google" id="ProtNLM"/>
    </source>
</evidence>
<keyword evidence="2" id="KW-1185">Reference proteome</keyword>
<dbReference type="InterPro" id="IPR024078">
    <property type="entry name" value="LmbE-like_dom_sf"/>
</dbReference>